<evidence type="ECO:0000256" key="1">
    <source>
        <dbReference type="SAM" id="MobiDB-lite"/>
    </source>
</evidence>
<keyword evidence="2" id="KW-0675">Receptor</keyword>
<protein>
    <submittedName>
        <fullName evidence="2">Transient receptor potential cation channelsubfamily c member 5b</fullName>
    </submittedName>
</protein>
<name>A0A5A7RIU3_STRAF</name>
<feature type="compositionally biased region" description="Low complexity" evidence="1">
    <location>
        <begin position="16"/>
        <end position="30"/>
    </location>
</feature>
<comment type="caution">
    <text evidence="2">The sequence shown here is derived from an EMBL/GenBank/DDBJ whole genome shotgun (WGS) entry which is preliminary data.</text>
</comment>
<dbReference type="EMBL" id="BKCP01013070">
    <property type="protein sequence ID" value="GER57092.1"/>
    <property type="molecule type" value="Genomic_DNA"/>
</dbReference>
<accession>A0A5A7RIU3</accession>
<keyword evidence="3" id="KW-1185">Reference proteome</keyword>
<reference evidence="3" key="1">
    <citation type="journal article" date="2019" name="Curr. Biol.">
        <title>Genome Sequence of Striga asiatica Provides Insight into the Evolution of Plant Parasitism.</title>
        <authorList>
            <person name="Yoshida S."/>
            <person name="Kim S."/>
            <person name="Wafula E.K."/>
            <person name="Tanskanen J."/>
            <person name="Kim Y.M."/>
            <person name="Honaas L."/>
            <person name="Yang Z."/>
            <person name="Spallek T."/>
            <person name="Conn C.E."/>
            <person name="Ichihashi Y."/>
            <person name="Cheong K."/>
            <person name="Cui S."/>
            <person name="Der J.P."/>
            <person name="Gundlach H."/>
            <person name="Jiao Y."/>
            <person name="Hori C."/>
            <person name="Ishida J.K."/>
            <person name="Kasahara H."/>
            <person name="Kiba T."/>
            <person name="Kim M.S."/>
            <person name="Koo N."/>
            <person name="Laohavisit A."/>
            <person name="Lee Y.H."/>
            <person name="Lumba S."/>
            <person name="McCourt P."/>
            <person name="Mortimer J.C."/>
            <person name="Mutuku J.M."/>
            <person name="Nomura T."/>
            <person name="Sasaki-Sekimoto Y."/>
            <person name="Seto Y."/>
            <person name="Wang Y."/>
            <person name="Wakatake T."/>
            <person name="Sakakibara H."/>
            <person name="Demura T."/>
            <person name="Yamaguchi S."/>
            <person name="Yoneyama K."/>
            <person name="Manabe R.I."/>
            <person name="Nelson D.C."/>
            <person name="Schulman A.H."/>
            <person name="Timko M.P."/>
            <person name="dePamphilis C.W."/>
            <person name="Choi D."/>
            <person name="Shirasu K."/>
        </authorList>
    </citation>
    <scope>NUCLEOTIDE SEQUENCE [LARGE SCALE GENOMIC DNA]</scope>
    <source>
        <strain evidence="3">cv. UVA1</strain>
    </source>
</reference>
<proteinExistence type="predicted"/>
<feature type="region of interest" description="Disordered" evidence="1">
    <location>
        <begin position="1"/>
        <end position="30"/>
    </location>
</feature>
<gene>
    <name evidence="2" type="ORF">STAS_34883</name>
</gene>
<dbReference type="AlphaFoldDB" id="A0A5A7RIU3"/>
<sequence length="109" mass="12195">MKLRSIPVCHGRRQRPGSGSAAPAASVAEPPAGTLQIYHRNGRDTAAAALVDEHELSRTCGRSSPHQCHRRHREHAHVSMDSQIPAISRKTCRCRYFYVSVQNSNYDHH</sequence>
<feature type="region of interest" description="Disordered" evidence="1">
    <location>
        <begin position="59"/>
        <end position="82"/>
    </location>
</feature>
<evidence type="ECO:0000313" key="3">
    <source>
        <dbReference type="Proteomes" id="UP000325081"/>
    </source>
</evidence>
<organism evidence="2 3">
    <name type="scientific">Striga asiatica</name>
    <name type="common">Asiatic witchweed</name>
    <name type="synonym">Buchnera asiatica</name>
    <dbReference type="NCBI Taxonomy" id="4170"/>
    <lineage>
        <taxon>Eukaryota</taxon>
        <taxon>Viridiplantae</taxon>
        <taxon>Streptophyta</taxon>
        <taxon>Embryophyta</taxon>
        <taxon>Tracheophyta</taxon>
        <taxon>Spermatophyta</taxon>
        <taxon>Magnoliopsida</taxon>
        <taxon>eudicotyledons</taxon>
        <taxon>Gunneridae</taxon>
        <taxon>Pentapetalae</taxon>
        <taxon>asterids</taxon>
        <taxon>lamiids</taxon>
        <taxon>Lamiales</taxon>
        <taxon>Orobanchaceae</taxon>
        <taxon>Buchnereae</taxon>
        <taxon>Striga</taxon>
    </lineage>
</organism>
<evidence type="ECO:0000313" key="2">
    <source>
        <dbReference type="EMBL" id="GER57092.1"/>
    </source>
</evidence>
<dbReference type="Proteomes" id="UP000325081">
    <property type="component" value="Unassembled WGS sequence"/>
</dbReference>